<dbReference type="GO" id="GO:0050136">
    <property type="term" value="F:NADH dehydrogenase (quinone) (non-electrogenic) activity"/>
    <property type="evidence" value="ECO:0007669"/>
    <property type="project" value="UniProtKB-UniRule"/>
</dbReference>
<keyword evidence="3 4" id="KW-1278">Translocase</keyword>
<name>A0A372DIX9_9GAMM</name>
<dbReference type="InterPro" id="IPR020396">
    <property type="entry name" value="NADH_UbQ_OxRdtase_CS"/>
</dbReference>
<dbReference type="OrthoDB" id="9803286at2"/>
<dbReference type="InterPro" id="IPR037232">
    <property type="entry name" value="NADH_quin_OxRdtase_su_C/D-like"/>
</dbReference>
<dbReference type="InterPro" id="IPR010218">
    <property type="entry name" value="NADH_DH_suC"/>
</dbReference>
<evidence type="ECO:0000313" key="8">
    <source>
        <dbReference type="Proteomes" id="UP000262917"/>
    </source>
</evidence>
<reference evidence="7 8" key="1">
    <citation type="submission" date="2018-08" db="EMBL/GenBank/DDBJ databases">
        <title>Lysobacter weifangensis sp. nov., a new member of the family 'Xanthomonadaceae', isolated from soil in a farmland.</title>
        <authorList>
            <person name="Zhao H."/>
        </authorList>
    </citation>
    <scope>NUCLEOTIDE SEQUENCE [LARGE SCALE GENOMIC DNA]</scope>
    <source>
        <strain evidence="7 8">WF-2</strain>
    </source>
</reference>
<dbReference type="AlphaFoldDB" id="A0A372DIX9"/>
<dbReference type="InterPro" id="IPR001268">
    <property type="entry name" value="NADH_UbQ_OxRdtase_30kDa_su"/>
</dbReference>
<dbReference type="NCBIfam" id="NF004730">
    <property type="entry name" value="PRK06074.1-1"/>
    <property type="match status" value="1"/>
</dbReference>
<comment type="caution">
    <text evidence="7">The sequence shown here is derived from an EMBL/GenBank/DDBJ whole genome shotgun (WGS) entry which is preliminary data.</text>
</comment>
<comment type="function">
    <text evidence="3">NDH-1 shuttles electrons from NADH, via FMN and iron-sulfur (Fe-S) centers, to quinones in the respiratory chain. The immediate electron acceptor for the enzyme in this species is believed to be ubiquinone. Couples the redox reaction to proton translocation (for every two electrons transferred, four hydrogen ions are translocated across the cytoplasmic membrane), and thus conserves the redox energy in a proton gradient.</text>
</comment>
<evidence type="ECO:0000256" key="3">
    <source>
        <dbReference type="HAMAP-Rule" id="MF_01357"/>
    </source>
</evidence>
<organism evidence="7 8">
    <name type="scientific">Cognatiluteimonas weifangensis</name>
    <dbReference type="NCBI Taxonomy" id="2303539"/>
    <lineage>
        <taxon>Bacteria</taxon>
        <taxon>Pseudomonadati</taxon>
        <taxon>Pseudomonadota</taxon>
        <taxon>Gammaproteobacteria</taxon>
        <taxon>Lysobacterales</taxon>
        <taxon>Lysobacteraceae</taxon>
        <taxon>Cognatiluteimonas</taxon>
    </lineage>
</organism>
<keyword evidence="3" id="KW-0472">Membrane</keyword>
<keyword evidence="8" id="KW-1185">Reference proteome</keyword>
<dbReference type="NCBIfam" id="NF004732">
    <property type="entry name" value="PRK06074.1-4"/>
    <property type="match status" value="1"/>
</dbReference>
<dbReference type="SUPFAM" id="SSF143243">
    <property type="entry name" value="Nqo5-like"/>
    <property type="match status" value="1"/>
</dbReference>
<keyword evidence="3 5" id="KW-0874">Quinone</keyword>
<dbReference type="EC" id="7.1.1.-" evidence="3"/>
<evidence type="ECO:0000256" key="2">
    <source>
        <dbReference type="ARBA" id="ARBA00022448"/>
    </source>
</evidence>
<dbReference type="Pfam" id="PF00329">
    <property type="entry name" value="Complex1_30kDa"/>
    <property type="match status" value="1"/>
</dbReference>
<dbReference type="PANTHER" id="PTHR10884:SF14">
    <property type="entry name" value="NADH DEHYDROGENASE [UBIQUINONE] IRON-SULFUR PROTEIN 3, MITOCHONDRIAL"/>
    <property type="match status" value="1"/>
</dbReference>
<comment type="catalytic activity">
    <reaction evidence="3 5">
        <text>a quinone + NADH + 5 H(+)(in) = a quinol + NAD(+) + 4 H(+)(out)</text>
        <dbReference type="Rhea" id="RHEA:57888"/>
        <dbReference type="ChEBI" id="CHEBI:15378"/>
        <dbReference type="ChEBI" id="CHEBI:24646"/>
        <dbReference type="ChEBI" id="CHEBI:57540"/>
        <dbReference type="ChEBI" id="CHEBI:57945"/>
        <dbReference type="ChEBI" id="CHEBI:132124"/>
    </reaction>
</comment>
<evidence type="ECO:0000256" key="1">
    <source>
        <dbReference type="ARBA" id="ARBA00007569"/>
    </source>
</evidence>
<keyword evidence="2 3" id="KW-0813">Transport</keyword>
<dbReference type="GO" id="GO:0048038">
    <property type="term" value="F:quinone binding"/>
    <property type="evidence" value="ECO:0007669"/>
    <property type="project" value="UniProtKB-KW"/>
</dbReference>
<proteinExistence type="inferred from homology"/>
<accession>A0A372DIX9</accession>
<comment type="similarity">
    <text evidence="1 3 4">Belongs to the complex I 30 kDa subunit family.</text>
</comment>
<protein>
    <recommendedName>
        <fullName evidence="3">NADH-quinone oxidoreductase subunit C</fullName>
        <ecNumber evidence="3">7.1.1.-</ecNumber>
    </recommendedName>
    <alternativeName>
        <fullName evidence="3">NADH dehydrogenase I subunit C</fullName>
    </alternativeName>
    <alternativeName>
        <fullName evidence="3">NDH-1 subunit C</fullName>
    </alternativeName>
</protein>
<dbReference type="Gene3D" id="3.30.460.80">
    <property type="entry name" value="NADH:ubiquinone oxidoreductase, 30kDa subunit"/>
    <property type="match status" value="1"/>
</dbReference>
<keyword evidence="3 4" id="KW-0520">NAD</keyword>
<keyword evidence="3" id="KW-1003">Cell membrane</keyword>
<comment type="subunit">
    <text evidence="3">NDH-1 is composed of 14 different subunits. Subunits NuoB, C, D, E, F, and G constitute the peripheral sector of the complex.</text>
</comment>
<comment type="subcellular location">
    <subcellularLocation>
        <location evidence="3">Cell membrane</location>
        <topology evidence="3">Peripheral membrane protein</topology>
        <orientation evidence="3">Cytoplasmic side</orientation>
    </subcellularLocation>
</comment>
<keyword evidence="3" id="KW-0830">Ubiquinone</keyword>
<dbReference type="HAMAP" id="MF_01357">
    <property type="entry name" value="NDH1_NuoC"/>
    <property type="match status" value="1"/>
</dbReference>
<gene>
    <name evidence="3" type="primary">nuoC</name>
    <name evidence="7" type="ORF">D0Y53_10165</name>
</gene>
<sequence length="260" mass="28988">MSETTTAFAERLRARFADAPVSVALPRGEVGIVFDAGAWHEGCRTLRDEFGFEMLIDVCGADYMGYGSGEWDVGVSSQGFSRGVVGRGPGRFRHGQMPTEQRPQPQGAGEIAVPQRRFAVVAQLLSLQHNRRVRATCFAPDDELPVVDSIVDLWPVANWFEREAFDLYGIVFAGHPDLRRILTDYGFVGHPFRKDFPLIGNVEVRYDPEQQRVIYEPVTSVEPRVNVPRVIRDDNRYATARAEDRDLKVVGARVPAGGAK</sequence>
<evidence type="ECO:0000256" key="4">
    <source>
        <dbReference type="RuleBase" id="RU003456"/>
    </source>
</evidence>
<dbReference type="PROSITE" id="PS00542">
    <property type="entry name" value="COMPLEX1_30K"/>
    <property type="match status" value="1"/>
</dbReference>
<evidence type="ECO:0000313" key="7">
    <source>
        <dbReference type="EMBL" id="RFP59493.1"/>
    </source>
</evidence>
<keyword evidence="7" id="KW-0560">Oxidoreductase</keyword>
<dbReference type="PANTHER" id="PTHR10884">
    <property type="entry name" value="NADH DEHYDROGENASE UBIQUINONE IRON-SULFUR PROTEIN 3"/>
    <property type="match status" value="1"/>
</dbReference>
<evidence type="ECO:0000256" key="5">
    <source>
        <dbReference type="RuleBase" id="RU003582"/>
    </source>
</evidence>
<evidence type="ECO:0000259" key="6">
    <source>
        <dbReference type="Pfam" id="PF00329"/>
    </source>
</evidence>
<dbReference type="GO" id="GO:0005886">
    <property type="term" value="C:plasma membrane"/>
    <property type="evidence" value="ECO:0007669"/>
    <property type="project" value="UniProtKB-SubCell"/>
</dbReference>
<dbReference type="EMBL" id="QVPD01000011">
    <property type="protein sequence ID" value="RFP59493.1"/>
    <property type="molecule type" value="Genomic_DNA"/>
</dbReference>
<dbReference type="RefSeq" id="WP_117203121.1">
    <property type="nucleotide sequence ID" value="NZ_JBHTBK010000032.1"/>
</dbReference>
<dbReference type="Proteomes" id="UP000262917">
    <property type="component" value="Unassembled WGS sequence"/>
</dbReference>
<dbReference type="GO" id="GO:0008137">
    <property type="term" value="F:NADH dehydrogenase (ubiquinone) activity"/>
    <property type="evidence" value="ECO:0007669"/>
    <property type="project" value="InterPro"/>
</dbReference>
<feature type="domain" description="NADH:ubiquinone oxidoreductase 30kDa subunit" evidence="6">
    <location>
        <begin position="115"/>
        <end position="200"/>
    </location>
</feature>